<reference evidence="1" key="1">
    <citation type="submission" date="2016-12" db="EMBL/GenBank/DDBJ databases">
        <authorList>
            <person name="Moulin L."/>
        </authorList>
    </citation>
    <scope>NUCLEOTIDE SEQUENCE [LARGE SCALE GENOMIC DNA]</scope>
    <source>
        <strain evidence="1">STM 7183</strain>
    </source>
</reference>
<evidence type="ECO:0000313" key="2">
    <source>
        <dbReference type="Proteomes" id="UP000195569"/>
    </source>
</evidence>
<protein>
    <submittedName>
        <fullName evidence="1">Urea ABC transporter, ATPase protein UrtE</fullName>
    </submittedName>
</protein>
<sequence>MNRRKAFIGRTVRQLVEEMCLAVLLVEQYYDFTQAIANRYWVTSRGEIIAGSEGVDMDRDGLRSLIVV</sequence>
<evidence type="ECO:0000313" key="1">
    <source>
        <dbReference type="EMBL" id="SIT51704.1"/>
    </source>
</evidence>
<organism evidence="1 2">
    <name type="scientific">Paraburkholderia piptadeniae</name>
    <dbReference type="NCBI Taxonomy" id="1701573"/>
    <lineage>
        <taxon>Bacteria</taxon>
        <taxon>Pseudomonadati</taxon>
        <taxon>Pseudomonadota</taxon>
        <taxon>Betaproteobacteria</taxon>
        <taxon>Burkholderiales</taxon>
        <taxon>Burkholderiaceae</taxon>
        <taxon>Paraburkholderia</taxon>
    </lineage>
</organism>
<keyword evidence="2" id="KW-1185">Reference proteome</keyword>
<dbReference type="Proteomes" id="UP000195569">
    <property type="component" value="Unassembled WGS sequence"/>
</dbReference>
<name>A0A1N7SWI1_9BURK</name>
<gene>
    <name evidence="1" type="ORF">BN2476_1320005</name>
</gene>
<comment type="caution">
    <text evidence="1">The sequence shown here is derived from an EMBL/GenBank/DDBJ whole genome shotgun (WGS) entry which is preliminary data.</text>
</comment>
<dbReference type="AlphaFoldDB" id="A0A1N7SWI1"/>
<accession>A0A1N7SWI1</accession>
<proteinExistence type="predicted"/>
<dbReference type="EMBL" id="CYGY02000132">
    <property type="protein sequence ID" value="SIT51704.1"/>
    <property type="molecule type" value="Genomic_DNA"/>
</dbReference>